<evidence type="ECO:0000259" key="7">
    <source>
        <dbReference type="Pfam" id="PF00482"/>
    </source>
</evidence>
<dbReference type="GO" id="GO:0005886">
    <property type="term" value="C:plasma membrane"/>
    <property type="evidence" value="ECO:0007669"/>
    <property type="project" value="UniProtKB-SubCell"/>
</dbReference>
<evidence type="ECO:0000256" key="6">
    <source>
        <dbReference type="SAM" id="Phobius"/>
    </source>
</evidence>
<feature type="domain" description="Type II secretion system protein GspF" evidence="7">
    <location>
        <begin position="159"/>
        <end position="285"/>
    </location>
</feature>
<organism evidence="8 9">
    <name type="scientific">Candidatus Aveggerthella stercoripullorum</name>
    <dbReference type="NCBI Taxonomy" id="2840688"/>
    <lineage>
        <taxon>Bacteria</taxon>
        <taxon>Bacillati</taxon>
        <taxon>Actinomycetota</taxon>
        <taxon>Coriobacteriia</taxon>
        <taxon>Eggerthellales</taxon>
        <taxon>Eggerthellaceae</taxon>
        <taxon>Eggerthellaceae incertae sedis</taxon>
        <taxon>Candidatus Aveggerthella</taxon>
    </lineage>
</organism>
<dbReference type="AlphaFoldDB" id="A0A9D0ZZL0"/>
<evidence type="ECO:0000256" key="4">
    <source>
        <dbReference type="ARBA" id="ARBA00022989"/>
    </source>
</evidence>
<keyword evidence="4 6" id="KW-1133">Transmembrane helix</keyword>
<evidence type="ECO:0000256" key="1">
    <source>
        <dbReference type="ARBA" id="ARBA00004651"/>
    </source>
</evidence>
<evidence type="ECO:0000256" key="3">
    <source>
        <dbReference type="ARBA" id="ARBA00022692"/>
    </source>
</evidence>
<reference evidence="8" key="2">
    <citation type="journal article" date="2021" name="PeerJ">
        <title>Extensive microbial diversity within the chicken gut microbiome revealed by metagenomics and culture.</title>
        <authorList>
            <person name="Gilroy R."/>
            <person name="Ravi A."/>
            <person name="Getino M."/>
            <person name="Pursley I."/>
            <person name="Horton D.L."/>
            <person name="Alikhan N.F."/>
            <person name="Baker D."/>
            <person name="Gharbi K."/>
            <person name="Hall N."/>
            <person name="Watson M."/>
            <person name="Adriaenssens E.M."/>
            <person name="Foster-Nyarko E."/>
            <person name="Jarju S."/>
            <person name="Secka A."/>
            <person name="Antonio M."/>
            <person name="Oren A."/>
            <person name="Chaudhuri R.R."/>
            <person name="La Ragione R."/>
            <person name="Hildebrand F."/>
            <person name="Pallen M.J."/>
        </authorList>
    </citation>
    <scope>NUCLEOTIDE SEQUENCE</scope>
    <source>
        <strain evidence="8">ChiGjej1B1-2707</strain>
    </source>
</reference>
<reference evidence="8" key="1">
    <citation type="submission" date="2020-10" db="EMBL/GenBank/DDBJ databases">
        <authorList>
            <person name="Gilroy R."/>
        </authorList>
    </citation>
    <scope>NUCLEOTIDE SEQUENCE</scope>
    <source>
        <strain evidence="8">ChiGjej1B1-2707</strain>
    </source>
</reference>
<dbReference type="PANTHER" id="PTHR35007:SF2">
    <property type="entry name" value="PILUS ASSEMBLE PROTEIN"/>
    <property type="match status" value="1"/>
</dbReference>
<dbReference type="PANTHER" id="PTHR35007">
    <property type="entry name" value="INTEGRAL MEMBRANE PROTEIN-RELATED"/>
    <property type="match status" value="1"/>
</dbReference>
<comment type="subcellular location">
    <subcellularLocation>
        <location evidence="1">Cell membrane</location>
        <topology evidence="1">Multi-pass membrane protein</topology>
    </subcellularLocation>
</comment>
<dbReference type="EMBL" id="DVGB01000026">
    <property type="protein sequence ID" value="HIR01049.1"/>
    <property type="molecule type" value="Genomic_DNA"/>
</dbReference>
<evidence type="ECO:0000256" key="2">
    <source>
        <dbReference type="ARBA" id="ARBA00022475"/>
    </source>
</evidence>
<gene>
    <name evidence="8" type="ORF">IAA69_02100</name>
</gene>
<dbReference type="Pfam" id="PF00482">
    <property type="entry name" value="T2SSF"/>
    <property type="match status" value="1"/>
</dbReference>
<keyword evidence="5 6" id="KW-0472">Membrane</keyword>
<comment type="caution">
    <text evidence="8">The sequence shown here is derived from an EMBL/GenBank/DDBJ whole genome shotgun (WGS) entry which is preliminary data.</text>
</comment>
<dbReference type="InterPro" id="IPR018076">
    <property type="entry name" value="T2SS_GspF_dom"/>
</dbReference>
<protein>
    <submittedName>
        <fullName evidence="8">Type II secretion system F family protein</fullName>
    </submittedName>
</protein>
<evidence type="ECO:0000313" key="9">
    <source>
        <dbReference type="Proteomes" id="UP000824261"/>
    </source>
</evidence>
<name>A0A9D0ZZL0_9ACTN</name>
<keyword evidence="3 6" id="KW-0812">Transmembrane</keyword>
<evidence type="ECO:0000256" key="5">
    <source>
        <dbReference type="ARBA" id="ARBA00023136"/>
    </source>
</evidence>
<accession>A0A9D0ZZL0</accession>
<dbReference type="Proteomes" id="UP000824261">
    <property type="component" value="Unassembled WGS sequence"/>
</dbReference>
<evidence type="ECO:0000313" key="8">
    <source>
        <dbReference type="EMBL" id="HIR01049.1"/>
    </source>
</evidence>
<keyword evidence="2" id="KW-1003">Cell membrane</keyword>
<proteinExistence type="predicted"/>
<sequence length="296" mass="32113">MASGLAFGFLGVRWASGRLVRAKGRKDKGRSGLQTMCTGMHAWVLSRVREETVRREASGIASVLSRGVFAWKRGWMERSACLAGLGGKVSVEAMCTVRAKLAFGCAAAGLVFGAVFSNELAALMCVGGGAFGATAVFRAFKEEGMRRAKELERSLPEMLEVVSLGLRSGLSFERSLELYYRHFEGGLSEAVSLAHRRWTMGFATREQALRDMAASYDSKLLSRLVENVVRSLRFGSSLADGLEGLATEAREVRRARLQEAIAKAPVKMMVPTGTLILPAMLILVLGPVLLELMQGF</sequence>
<feature type="transmembrane region" description="Helical" evidence="6">
    <location>
        <begin position="268"/>
        <end position="290"/>
    </location>
</feature>